<keyword evidence="1" id="KW-0732">Signal</keyword>
<name>A0ABQ6Q251_9BACT</name>
<dbReference type="Proteomes" id="UP001307705">
    <property type="component" value="Unassembled WGS sequence"/>
</dbReference>
<sequence length="175" mass="20135">MKSQFRSIFFSVFVVLFGLPYENQAAIAQQTPEYLAVNPLPVKYNHLEISRIENNSFSGMPSSKDDLSYSDLTVVEENMAKNLNSHWAWPEYTLDMIDSYSPFLFRTKKSQSLEEVKVILQVDARGRISGFEVLSEVDKGLKERLDHMIRKMPDCKPVPGYQEYAPALFELTINK</sequence>
<dbReference type="EMBL" id="BTPE01000008">
    <property type="protein sequence ID" value="GMQ34241.1"/>
    <property type="molecule type" value="Genomic_DNA"/>
</dbReference>
<reference evidence="2 3" key="1">
    <citation type="submission" date="2023-08" db="EMBL/GenBank/DDBJ databases">
        <title>Draft genome sequence of Algoriphagus taiwanensis.</title>
        <authorList>
            <person name="Takatani N."/>
            <person name="Hosokawa M."/>
            <person name="Sawabe T."/>
        </authorList>
    </citation>
    <scope>NUCLEOTIDE SEQUENCE [LARGE SCALE GENOMIC DNA]</scope>
    <source>
        <strain evidence="2 3">JCM 19755</strain>
    </source>
</reference>
<evidence type="ECO:0000313" key="2">
    <source>
        <dbReference type="EMBL" id="GMQ34241.1"/>
    </source>
</evidence>
<organism evidence="2 3">
    <name type="scientific">Algoriphagus taiwanensis</name>
    <dbReference type="NCBI Taxonomy" id="1445656"/>
    <lineage>
        <taxon>Bacteria</taxon>
        <taxon>Pseudomonadati</taxon>
        <taxon>Bacteroidota</taxon>
        <taxon>Cytophagia</taxon>
        <taxon>Cytophagales</taxon>
        <taxon>Cyclobacteriaceae</taxon>
        <taxon>Algoriphagus</taxon>
    </lineage>
</organism>
<proteinExistence type="predicted"/>
<feature type="signal peptide" evidence="1">
    <location>
        <begin position="1"/>
        <end position="25"/>
    </location>
</feature>
<evidence type="ECO:0008006" key="4">
    <source>
        <dbReference type="Google" id="ProtNLM"/>
    </source>
</evidence>
<evidence type="ECO:0000313" key="3">
    <source>
        <dbReference type="Proteomes" id="UP001307705"/>
    </source>
</evidence>
<dbReference type="RefSeq" id="WP_338229066.1">
    <property type="nucleotide sequence ID" value="NZ_BTPE01000008.1"/>
</dbReference>
<gene>
    <name evidence="2" type="ORF">Ataiwa_25130</name>
</gene>
<protein>
    <recommendedName>
        <fullName evidence="4">TonB C-terminal domain-containing protein</fullName>
    </recommendedName>
</protein>
<keyword evidence="3" id="KW-1185">Reference proteome</keyword>
<comment type="caution">
    <text evidence="2">The sequence shown here is derived from an EMBL/GenBank/DDBJ whole genome shotgun (WGS) entry which is preliminary data.</text>
</comment>
<feature type="chain" id="PRO_5046417854" description="TonB C-terminal domain-containing protein" evidence="1">
    <location>
        <begin position="26"/>
        <end position="175"/>
    </location>
</feature>
<evidence type="ECO:0000256" key="1">
    <source>
        <dbReference type="SAM" id="SignalP"/>
    </source>
</evidence>
<accession>A0ABQ6Q251</accession>